<dbReference type="EMBL" id="OU015568">
    <property type="protein sequence ID" value="CAG5088849.1"/>
    <property type="molecule type" value="Genomic_DNA"/>
</dbReference>
<evidence type="ECO:0000256" key="1">
    <source>
        <dbReference type="SAM" id="MobiDB-lite"/>
    </source>
</evidence>
<keyword evidence="3" id="KW-1185">Reference proteome</keyword>
<evidence type="ECO:0000313" key="3">
    <source>
        <dbReference type="Proteomes" id="UP001158576"/>
    </source>
</evidence>
<gene>
    <name evidence="2" type="ORF">OKIOD_LOCUS3548</name>
</gene>
<reference evidence="2 3" key="1">
    <citation type="submission" date="2021-04" db="EMBL/GenBank/DDBJ databases">
        <authorList>
            <person name="Bliznina A."/>
        </authorList>
    </citation>
    <scope>NUCLEOTIDE SEQUENCE [LARGE SCALE GENOMIC DNA]</scope>
</reference>
<proteinExistence type="predicted"/>
<feature type="compositionally biased region" description="Acidic residues" evidence="1">
    <location>
        <begin position="95"/>
        <end position="110"/>
    </location>
</feature>
<accession>A0ABN7RY98</accession>
<feature type="region of interest" description="Disordered" evidence="1">
    <location>
        <begin position="86"/>
        <end position="197"/>
    </location>
</feature>
<name>A0ABN7RY98_OIKDI</name>
<sequence length="197" mass="21034">MSSSAKGNCGCCGHPFAPPFRQEVASNPCTHVACLQCFLARGTLYGGGINRDVFLRCPVPRCLKIVGFNDRDLVFISRIPFNPLELPPASNQFDSSDDDEENDLNEGDGSDSEKDDNKTTGAPVGETAGSMDFDHIDSYCDGEANDLDEGDGGDHGGNDAKTSSAPVGDTADMDFERTSDSAVICISDEEPEETSRH</sequence>
<evidence type="ECO:0000313" key="2">
    <source>
        <dbReference type="EMBL" id="CAG5088849.1"/>
    </source>
</evidence>
<feature type="compositionally biased region" description="Acidic residues" evidence="1">
    <location>
        <begin position="187"/>
        <end position="197"/>
    </location>
</feature>
<organism evidence="2 3">
    <name type="scientific">Oikopleura dioica</name>
    <name type="common">Tunicate</name>
    <dbReference type="NCBI Taxonomy" id="34765"/>
    <lineage>
        <taxon>Eukaryota</taxon>
        <taxon>Metazoa</taxon>
        <taxon>Chordata</taxon>
        <taxon>Tunicata</taxon>
        <taxon>Appendicularia</taxon>
        <taxon>Copelata</taxon>
        <taxon>Oikopleuridae</taxon>
        <taxon>Oikopleura</taxon>
    </lineage>
</organism>
<protein>
    <submittedName>
        <fullName evidence="2">Oidioi.mRNA.OKI2018_I69.PAR.g11990.t1.cds</fullName>
    </submittedName>
</protein>
<dbReference type="Proteomes" id="UP001158576">
    <property type="component" value="Chromosome PAR"/>
</dbReference>